<dbReference type="Proteomes" id="UP001138460">
    <property type="component" value="Unassembled WGS sequence"/>
</dbReference>
<keyword evidence="3" id="KW-1185">Reference proteome</keyword>
<dbReference type="SUPFAM" id="SSF50969">
    <property type="entry name" value="YVTN repeat-like/Quinoprotein amine dehydrogenase"/>
    <property type="match status" value="1"/>
</dbReference>
<comment type="caution">
    <text evidence="2">The sequence shown here is derived from an EMBL/GenBank/DDBJ whole genome shotgun (WGS) entry which is preliminary data.</text>
</comment>
<organism evidence="2 3">
    <name type="scientific">Pectobacterium zantedeschiae</name>
    <dbReference type="NCBI Taxonomy" id="2034769"/>
    <lineage>
        <taxon>Bacteria</taxon>
        <taxon>Pseudomonadati</taxon>
        <taxon>Pseudomonadota</taxon>
        <taxon>Gammaproteobacteria</taxon>
        <taxon>Enterobacterales</taxon>
        <taxon>Pectobacteriaceae</taxon>
        <taxon>Pectobacterium</taxon>
    </lineage>
</organism>
<dbReference type="InterPro" id="IPR013211">
    <property type="entry name" value="LVIVD"/>
</dbReference>
<reference evidence="2 3" key="1">
    <citation type="journal article" date="2018" name="Syst. Appl. Microbiol.">
        <title>Pectobacterium zantedeschiae sp. nov. a new species of a soft rot pathogen isolated from Calla lily (Zantedeschia spp.).</title>
        <authorList>
            <person name="Waleron M."/>
            <person name="Misztak A."/>
            <person name="Waleron M."/>
            <person name="Franczuk M."/>
            <person name="Jonca J."/>
            <person name="Wielgomas B."/>
            <person name="Mikicinski A."/>
            <person name="Popovic T."/>
            <person name="Waleron K."/>
        </authorList>
    </citation>
    <scope>NUCLEOTIDE SEQUENCE [LARGE SCALE GENOMIC DNA]</scope>
    <source>
        <strain evidence="2 3">9M</strain>
    </source>
</reference>
<evidence type="ECO:0000256" key="1">
    <source>
        <dbReference type="SAM" id="MobiDB-lite"/>
    </source>
</evidence>
<dbReference type="RefSeq" id="WP_129712482.1">
    <property type="nucleotide sequence ID" value="NZ_JBEHFA010000003.1"/>
</dbReference>
<name>A0A9X8JJU6_9GAMM</name>
<dbReference type="InterPro" id="IPR011044">
    <property type="entry name" value="Quino_amine_DH_bsu"/>
</dbReference>
<dbReference type="Pfam" id="PF08309">
    <property type="entry name" value="LVIVD"/>
    <property type="match status" value="1"/>
</dbReference>
<dbReference type="AlphaFoldDB" id="A0A9X8JJU6"/>
<gene>
    <name evidence="2" type="ORF">CLR69_09320</name>
</gene>
<protein>
    <submittedName>
        <fullName evidence="2">Uncharacterized protein</fullName>
    </submittedName>
</protein>
<evidence type="ECO:0000313" key="2">
    <source>
        <dbReference type="EMBL" id="RYC45170.1"/>
    </source>
</evidence>
<evidence type="ECO:0000313" key="3">
    <source>
        <dbReference type="Proteomes" id="UP001138460"/>
    </source>
</evidence>
<sequence>MASTPLPTPDYSRNMRLIGHSDQGGRPDGVQVMVHRGYAYIGHMVSQGVSIVDVRDAKNPKPAGFIAAPPGTWNIHLQTHDDLLLVVNARDLFADASFAEEKVYYTRSVADTVSTKQQGKSWSAGLRIFDISTPDKPREISFLPLDGIGIHRIWYVGGRWAYVSALLDGYSDYIFLTIDLADPQRPEVAGRYWLPGMHTAGGETASWPEGKRYALHHAIISGDTAYGSWRDGGLTLLDVSDRTNPQLISHRNWSPPFGGGTHTALPLPDRDLLIVLDEAVLDNQEDGEKLIWVFDIREPSNPVSIATFPQPKEADYVKKGAHFGPHNLHENRPGSFISSSLIFATYQNAGVRAYDISNPYQPKETGALVPAAPATMVDKRPGRPQIIQSCDVFVDADGIIYSTDYNAGLSIIEYRG</sequence>
<accession>A0A9X8JJU6</accession>
<dbReference type="EMBL" id="NWTM01000001">
    <property type="protein sequence ID" value="RYC45170.1"/>
    <property type="molecule type" value="Genomic_DNA"/>
</dbReference>
<proteinExistence type="predicted"/>
<dbReference type="OrthoDB" id="8375at2"/>
<feature type="region of interest" description="Disordered" evidence="1">
    <location>
        <begin position="1"/>
        <end position="26"/>
    </location>
</feature>